<keyword evidence="1" id="KW-0732">Signal</keyword>
<dbReference type="Gene3D" id="2.130.10.10">
    <property type="entry name" value="YVTN repeat-like/Quinoprotein amine dehydrogenase"/>
    <property type="match status" value="5"/>
</dbReference>
<dbReference type="InterPro" id="IPR002860">
    <property type="entry name" value="BNR_rpt"/>
</dbReference>
<dbReference type="SUPFAM" id="SSF50939">
    <property type="entry name" value="Sialidases"/>
    <property type="match status" value="1"/>
</dbReference>
<dbReference type="PANTHER" id="PTHR43739:SF5">
    <property type="entry name" value="EXO-ALPHA-SIALIDASE"/>
    <property type="match status" value="1"/>
</dbReference>
<keyword evidence="3" id="KW-1185">Reference proteome</keyword>
<evidence type="ECO:0000313" key="2">
    <source>
        <dbReference type="EMBL" id="MFD1140047.1"/>
    </source>
</evidence>
<reference evidence="3" key="1">
    <citation type="journal article" date="2019" name="Int. J. Syst. Evol. Microbiol.">
        <title>The Global Catalogue of Microorganisms (GCM) 10K type strain sequencing project: providing services to taxonomists for standard genome sequencing and annotation.</title>
        <authorList>
            <consortium name="The Broad Institute Genomics Platform"/>
            <consortium name="The Broad Institute Genome Sequencing Center for Infectious Disease"/>
            <person name="Wu L."/>
            <person name="Ma J."/>
        </authorList>
    </citation>
    <scope>NUCLEOTIDE SEQUENCE [LARGE SCALE GENOMIC DNA]</scope>
    <source>
        <strain evidence="3">CCUG 55608</strain>
    </source>
</reference>
<dbReference type="RefSeq" id="WP_265989982.1">
    <property type="nucleotide sequence ID" value="NZ_CP110973.1"/>
</dbReference>
<feature type="signal peptide" evidence="1">
    <location>
        <begin position="1"/>
        <end position="29"/>
    </location>
</feature>
<evidence type="ECO:0000256" key="1">
    <source>
        <dbReference type="SAM" id="SignalP"/>
    </source>
</evidence>
<evidence type="ECO:0000313" key="3">
    <source>
        <dbReference type="Proteomes" id="UP001597116"/>
    </source>
</evidence>
<dbReference type="CDD" id="cd15482">
    <property type="entry name" value="Sialidase_non-viral"/>
    <property type="match status" value="3"/>
</dbReference>
<proteinExistence type="predicted"/>
<organism evidence="2 3">
    <name type="scientific">Larkinella insperata</name>
    <dbReference type="NCBI Taxonomy" id="332158"/>
    <lineage>
        <taxon>Bacteria</taxon>
        <taxon>Pseudomonadati</taxon>
        <taxon>Bacteroidota</taxon>
        <taxon>Cytophagia</taxon>
        <taxon>Cytophagales</taxon>
        <taxon>Spirosomataceae</taxon>
        <taxon>Larkinella</taxon>
    </lineage>
</organism>
<sequence length="804" mass="87987">MNSTHRFRFWGSLLLLIGASYWHSSCAQALKAASQKPNASQHSTGRNDAWRYVGPGGGGAMFNPTVSPHKTDQVLVSCDMTGAYITHNAGEQWRMFNLRMPVQFFTFDPQNPDVIYANSLALYRSTDGGTTWNVVYPNPADIRGVVAQGDHASEVLVTTDSTRRTVLALAIDPANSRKLYAAIRIDQTVGFFQSTNWGQTWTKERELPEAAKNIYIDPTSPANARTVYVTTKNAIYVKKGAAWTVNKGPEGVQNLTAFAGGFDPKQKKIILYATAGKSYFNAKGDPSGIFFTDDGGAHWENRQTGLVARNVPGAELPEWRGIGTSAGHPNVVYVSYVGIKTHPDSLFFGVARSDDFGKSWKLVWKDLDGKGQSVATPNIKEGWINERFGAGWAGNPFNLGVAPTNPDICYGTDFGRTVKTVDGGRTWEQVYTKKGGDGWVSRGLEVTTAYSFVTNPFDPKHQFITYTDIGLMESRDGGATWNSATRNGVPKEWVNTTYALVFDPKVKARAWAVMSGTHDLPRPKMFRRTSPKTYQGGILVTDDAGTTWQVVSQEIGEAGMTSLVLDPGSNPAARTLYACAFGKGVYKSTDGGKSWQLKNNGISGEEPFAWKLVRRPTDGALFLLVARRNDDGTIGTPGNGALYRSDNGAESWTKLGLPIETNSPVDLAVDPQDPERLVLTAWGRKTAGKLTPDIGGGIFLSTNSGKTWKPVFQKDQHVHDVTIDSRNGVYYACGFNSAAYRSEDRGLTWARIKGYNFKWGQRVEPDPQNPENVYIITFGGGVWHGPARGDKKAVEDIVTPVVAY</sequence>
<dbReference type="SUPFAM" id="SSF110296">
    <property type="entry name" value="Oligoxyloglucan reducing end-specific cellobiohydrolase"/>
    <property type="match status" value="1"/>
</dbReference>
<accession>A0ABW3Q4T0</accession>
<comment type="caution">
    <text evidence="2">The sequence shown here is derived from an EMBL/GenBank/DDBJ whole genome shotgun (WGS) entry which is preliminary data.</text>
</comment>
<dbReference type="EMBL" id="JBHTLP010000002">
    <property type="protein sequence ID" value="MFD1140047.1"/>
    <property type="molecule type" value="Genomic_DNA"/>
</dbReference>
<dbReference type="Proteomes" id="UP001597116">
    <property type="component" value="Unassembled WGS sequence"/>
</dbReference>
<dbReference type="InterPro" id="IPR015943">
    <property type="entry name" value="WD40/YVTN_repeat-like_dom_sf"/>
</dbReference>
<name>A0ABW3Q4T0_9BACT</name>
<gene>
    <name evidence="2" type="ORF">ACFQ4C_02970</name>
</gene>
<dbReference type="InterPro" id="IPR036278">
    <property type="entry name" value="Sialidase_sf"/>
</dbReference>
<dbReference type="PANTHER" id="PTHR43739">
    <property type="entry name" value="XYLOGLUCANASE (EUROFUNG)"/>
    <property type="match status" value="1"/>
</dbReference>
<protein>
    <submittedName>
        <fullName evidence="2">Sialidase family protein</fullName>
    </submittedName>
</protein>
<dbReference type="InterPro" id="IPR052025">
    <property type="entry name" value="Xyloglucanase_GH74"/>
</dbReference>
<dbReference type="Pfam" id="PF15899">
    <property type="entry name" value="BNR_6"/>
    <property type="match status" value="1"/>
</dbReference>
<feature type="chain" id="PRO_5045064205" evidence="1">
    <location>
        <begin position="30"/>
        <end position="804"/>
    </location>
</feature>